<evidence type="ECO:0000313" key="5">
    <source>
        <dbReference type="Proteomes" id="UP000652761"/>
    </source>
</evidence>
<accession>A0A843WRZ5</accession>
<dbReference type="InterPro" id="IPR036875">
    <property type="entry name" value="Znf_CCHC_sf"/>
</dbReference>
<feature type="compositionally biased region" description="Basic residues" evidence="2">
    <location>
        <begin position="1"/>
        <end position="28"/>
    </location>
</feature>
<evidence type="ECO:0000256" key="1">
    <source>
        <dbReference type="PROSITE-ProRule" id="PRU00047"/>
    </source>
</evidence>
<reference evidence="4" key="1">
    <citation type="submission" date="2017-07" db="EMBL/GenBank/DDBJ databases">
        <title>Taro Niue Genome Assembly and Annotation.</title>
        <authorList>
            <person name="Atibalentja N."/>
            <person name="Keating K."/>
            <person name="Fields C.J."/>
        </authorList>
    </citation>
    <scope>NUCLEOTIDE SEQUENCE</scope>
    <source>
        <strain evidence="4">Niue_2</strain>
        <tissue evidence="4">Leaf</tissue>
    </source>
</reference>
<dbReference type="AlphaFoldDB" id="A0A843WRZ5"/>
<evidence type="ECO:0000313" key="4">
    <source>
        <dbReference type="EMBL" id="MQM05390.1"/>
    </source>
</evidence>
<dbReference type="SUPFAM" id="SSF57756">
    <property type="entry name" value="Retrovirus zinc finger-like domains"/>
    <property type="match status" value="1"/>
</dbReference>
<dbReference type="InterPro" id="IPR001878">
    <property type="entry name" value="Znf_CCHC"/>
</dbReference>
<dbReference type="Gene3D" id="4.10.60.10">
    <property type="entry name" value="Zinc finger, CCHC-type"/>
    <property type="match status" value="1"/>
</dbReference>
<evidence type="ECO:0000256" key="2">
    <source>
        <dbReference type="SAM" id="MobiDB-lite"/>
    </source>
</evidence>
<keyword evidence="5" id="KW-1185">Reference proteome</keyword>
<feature type="region of interest" description="Disordered" evidence="2">
    <location>
        <begin position="57"/>
        <end position="87"/>
    </location>
</feature>
<feature type="domain" description="CCHC-type" evidence="3">
    <location>
        <begin position="41"/>
        <end position="56"/>
    </location>
</feature>
<evidence type="ECO:0000259" key="3">
    <source>
        <dbReference type="PROSITE" id="PS50158"/>
    </source>
</evidence>
<gene>
    <name evidence="4" type="ORF">Taro_038198</name>
</gene>
<dbReference type="Proteomes" id="UP000652761">
    <property type="component" value="Unassembled WGS sequence"/>
</dbReference>
<dbReference type="EMBL" id="NMUH01003401">
    <property type="protein sequence ID" value="MQM05390.1"/>
    <property type="molecule type" value="Genomic_DNA"/>
</dbReference>
<keyword evidence="1" id="KW-0862">Zinc</keyword>
<dbReference type="OrthoDB" id="1437013at2759"/>
<dbReference type="GO" id="GO:0008270">
    <property type="term" value="F:zinc ion binding"/>
    <property type="evidence" value="ECO:0007669"/>
    <property type="project" value="UniProtKB-KW"/>
</dbReference>
<dbReference type="GO" id="GO:0003676">
    <property type="term" value="F:nucleic acid binding"/>
    <property type="evidence" value="ECO:0007669"/>
    <property type="project" value="InterPro"/>
</dbReference>
<name>A0A843WRZ5_COLES</name>
<organism evidence="4 5">
    <name type="scientific">Colocasia esculenta</name>
    <name type="common">Wild taro</name>
    <name type="synonym">Arum esculentum</name>
    <dbReference type="NCBI Taxonomy" id="4460"/>
    <lineage>
        <taxon>Eukaryota</taxon>
        <taxon>Viridiplantae</taxon>
        <taxon>Streptophyta</taxon>
        <taxon>Embryophyta</taxon>
        <taxon>Tracheophyta</taxon>
        <taxon>Spermatophyta</taxon>
        <taxon>Magnoliopsida</taxon>
        <taxon>Liliopsida</taxon>
        <taxon>Araceae</taxon>
        <taxon>Aroideae</taxon>
        <taxon>Colocasieae</taxon>
        <taxon>Colocasia</taxon>
    </lineage>
</organism>
<keyword evidence="1" id="KW-0863">Zinc-finger</keyword>
<sequence length="161" mass="18471">MTRQFKKFLNKRRSNFNPRNRRFQKRNQVKGETSKNEEVTCFECRKLGHIRPECPKLKKKKTYSKGNGKTSKKKALAAWSDEDTSTEEESEEEIVNLCLMAKSDHEKRWPSRSYGRLGALSVCMCATCSAQGSGRWKGDAQVRRDLVTTPQSVAFRTAAVF</sequence>
<comment type="caution">
    <text evidence="4">The sequence shown here is derived from an EMBL/GenBank/DDBJ whole genome shotgun (WGS) entry which is preliminary data.</text>
</comment>
<feature type="non-terminal residue" evidence="4">
    <location>
        <position position="1"/>
    </location>
</feature>
<proteinExistence type="predicted"/>
<dbReference type="PROSITE" id="PS50158">
    <property type="entry name" value="ZF_CCHC"/>
    <property type="match status" value="1"/>
</dbReference>
<protein>
    <recommendedName>
        <fullName evidence="3">CCHC-type domain-containing protein</fullName>
    </recommendedName>
</protein>
<feature type="region of interest" description="Disordered" evidence="2">
    <location>
        <begin position="1"/>
        <end position="34"/>
    </location>
</feature>
<keyword evidence="1" id="KW-0479">Metal-binding</keyword>